<feature type="transmembrane region" description="Helical" evidence="1">
    <location>
        <begin position="297"/>
        <end position="316"/>
    </location>
</feature>
<evidence type="ECO:0000256" key="1">
    <source>
        <dbReference type="SAM" id="Phobius"/>
    </source>
</evidence>
<keyword evidence="1" id="KW-0472">Membrane</keyword>
<dbReference type="Proteomes" id="UP001208656">
    <property type="component" value="Unassembled WGS sequence"/>
</dbReference>
<feature type="transmembrane region" description="Helical" evidence="1">
    <location>
        <begin position="33"/>
        <end position="58"/>
    </location>
</feature>
<feature type="transmembrane region" description="Helical" evidence="1">
    <location>
        <begin position="216"/>
        <end position="238"/>
    </location>
</feature>
<organism evidence="2 3">
    <name type="scientific">Pallidibacillus thermolactis</name>
    <dbReference type="NCBI Taxonomy" id="251051"/>
    <lineage>
        <taxon>Bacteria</taxon>
        <taxon>Bacillati</taxon>
        <taxon>Bacillota</taxon>
        <taxon>Bacilli</taxon>
        <taxon>Bacillales</taxon>
        <taxon>Bacillaceae</taxon>
        <taxon>Pallidibacillus</taxon>
    </lineage>
</organism>
<feature type="transmembrane region" description="Helical" evidence="1">
    <location>
        <begin position="112"/>
        <end position="131"/>
    </location>
</feature>
<feature type="transmembrane region" description="Helical" evidence="1">
    <location>
        <begin position="78"/>
        <end position="100"/>
    </location>
</feature>
<feature type="transmembrane region" description="Helical" evidence="1">
    <location>
        <begin position="258"/>
        <end position="285"/>
    </location>
</feature>
<evidence type="ECO:0000313" key="3">
    <source>
        <dbReference type="Proteomes" id="UP001208656"/>
    </source>
</evidence>
<evidence type="ECO:0000313" key="2">
    <source>
        <dbReference type="EMBL" id="MCU9593339.1"/>
    </source>
</evidence>
<keyword evidence="1" id="KW-1133">Transmembrane helix</keyword>
<accession>A0ABT2WEV6</accession>
<feature type="transmembrane region" description="Helical" evidence="1">
    <location>
        <begin position="143"/>
        <end position="162"/>
    </location>
</feature>
<dbReference type="PANTHER" id="PTHR37814">
    <property type="entry name" value="CONSERVED MEMBRANE PROTEIN"/>
    <property type="match status" value="1"/>
</dbReference>
<dbReference type="InterPro" id="IPR038728">
    <property type="entry name" value="YkvI-like"/>
</dbReference>
<keyword evidence="3" id="KW-1185">Reference proteome</keyword>
<feature type="transmembrane region" description="Helical" evidence="1">
    <location>
        <begin position="182"/>
        <end position="204"/>
    </location>
</feature>
<proteinExistence type="predicted"/>
<dbReference type="RefSeq" id="WP_173662544.1">
    <property type="nucleotide sequence ID" value="NZ_JAOUSE010000004.1"/>
</dbReference>
<dbReference type="EMBL" id="JAOUSE010000004">
    <property type="protein sequence ID" value="MCU9593339.1"/>
    <property type="molecule type" value="Genomic_DNA"/>
</dbReference>
<name>A0ABT2WEV6_9BACI</name>
<sequence>MKDILKIGSAFIGIIVGAGFASGQEVLQYFTSFGIMGIFSAIISAALFAYCGMVLVWLGSKTGTNSHKSVIYQLSGRIVGTIIDYILILTLFGIGVVMIAGAGSNLHQQFGLPYFVGTLIMTLLVFFIGLFNTDRVVAVISSLTPFLVLFVIIVAIYCIFTLDTSFSTLNNIAKETPTSLPNWFISGINYASFNIAVGASMAIVMGGSEKNQKTAALGGLIGGLGIGGLIILIHFALFSKIESVAALDLPLLGIVNSISPVLGFTMSIVIFGMIFSTAMGMFYGFVARFVETDTPKFRAVLAGVMIVSFGLSFIGFTDLIAYFYPLIGYLGLVLIVVLFIAPIKMKKNHQMNSEINHDHKNKLAK</sequence>
<dbReference type="PANTHER" id="PTHR37814:SF1">
    <property type="entry name" value="MEMBRANE PROTEIN"/>
    <property type="match status" value="1"/>
</dbReference>
<protein>
    <recommendedName>
        <fullName evidence="4">Membrane protein YkvI</fullName>
    </recommendedName>
</protein>
<evidence type="ECO:0008006" key="4">
    <source>
        <dbReference type="Google" id="ProtNLM"/>
    </source>
</evidence>
<gene>
    <name evidence="2" type="ORF">OEV82_02565</name>
</gene>
<comment type="caution">
    <text evidence="2">The sequence shown here is derived from an EMBL/GenBank/DDBJ whole genome shotgun (WGS) entry which is preliminary data.</text>
</comment>
<reference evidence="2 3" key="1">
    <citation type="submission" date="2022-10" db="EMBL/GenBank/DDBJ databases">
        <title>Description of Fervidibacillus gen. nov. in the family Fervidibacillaceae fam. nov. with two species, Fervidibacillus albus sp. nov., and Fervidibacillus halotolerans sp. nov., isolated from tidal flat sediments.</title>
        <authorList>
            <person name="Kwon K.K."/>
            <person name="Yang S.-H."/>
        </authorList>
    </citation>
    <scope>NUCLEOTIDE SEQUENCE [LARGE SCALE GENOMIC DNA]</scope>
    <source>
        <strain evidence="2 3">DSM 23332</strain>
    </source>
</reference>
<keyword evidence="1" id="KW-0812">Transmembrane</keyword>
<feature type="transmembrane region" description="Helical" evidence="1">
    <location>
        <begin position="322"/>
        <end position="341"/>
    </location>
</feature>